<dbReference type="STRING" id="642492.Clole_1832"/>
<accession>F2JNA1</accession>
<proteinExistence type="predicted"/>
<dbReference type="HOGENOM" id="CLU_2895776_0_0_9"/>
<gene>
    <name evidence="1" type="ordered locus">Clole_1832</name>
</gene>
<reference evidence="1 2" key="1">
    <citation type="journal article" date="2011" name="J. Bacteriol.">
        <title>Complete genome sequence of the cellulose-degrading bacterium Cellulosilyticum lentocellum.</title>
        <authorList>
            <consortium name="US DOE Joint Genome Institute"/>
            <person name="Miller D.A."/>
            <person name="Suen G."/>
            <person name="Bruce D."/>
            <person name="Copeland A."/>
            <person name="Cheng J.F."/>
            <person name="Detter C."/>
            <person name="Goodwin L.A."/>
            <person name="Han C.S."/>
            <person name="Hauser L.J."/>
            <person name="Land M.L."/>
            <person name="Lapidus A."/>
            <person name="Lucas S."/>
            <person name="Meincke L."/>
            <person name="Pitluck S."/>
            <person name="Tapia R."/>
            <person name="Teshima H."/>
            <person name="Woyke T."/>
            <person name="Fox B.G."/>
            <person name="Angert E.R."/>
            <person name="Currie C.R."/>
        </authorList>
    </citation>
    <scope>NUCLEOTIDE SEQUENCE [LARGE SCALE GENOMIC DNA]</scope>
    <source>
        <strain evidence="2">ATCC 49066 / DSM 5427 / NCIMB 11756 / RHM5</strain>
    </source>
</reference>
<dbReference type="RefSeq" id="WP_013656852.1">
    <property type="nucleotide sequence ID" value="NC_015275.1"/>
</dbReference>
<protein>
    <submittedName>
        <fullName evidence="1">Uncharacterized protein</fullName>
    </submittedName>
</protein>
<dbReference type="Proteomes" id="UP000008467">
    <property type="component" value="Chromosome"/>
</dbReference>
<organism evidence="1 2">
    <name type="scientific">Cellulosilyticum lentocellum (strain ATCC 49066 / DSM 5427 / NCIMB 11756 / RHM5)</name>
    <name type="common">Clostridium lentocellum</name>
    <dbReference type="NCBI Taxonomy" id="642492"/>
    <lineage>
        <taxon>Bacteria</taxon>
        <taxon>Bacillati</taxon>
        <taxon>Bacillota</taxon>
        <taxon>Clostridia</taxon>
        <taxon>Lachnospirales</taxon>
        <taxon>Cellulosilyticaceae</taxon>
        <taxon>Cellulosilyticum</taxon>
    </lineage>
</organism>
<dbReference type="EMBL" id="CP002582">
    <property type="protein sequence ID" value="ADZ83555.1"/>
    <property type="molecule type" value="Genomic_DNA"/>
</dbReference>
<dbReference type="AlphaFoldDB" id="F2JNA1"/>
<evidence type="ECO:0000313" key="2">
    <source>
        <dbReference type="Proteomes" id="UP000008467"/>
    </source>
</evidence>
<sequence length="62" mass="6936">MSDPHKATDELLIWAAEVAEKADCNTTLVVANFYEENKKPGRTVEQLKVVVENNLINGVNHK</sequence>
<dbReference type="KEGG" id="cle:Clole_1832"/>
<keyword evidence="2" id="KW-1185">Reference proteome</keyword>
<name>F2JNA1_CELLD</name>
<evidence type="ECO:0000313" key="1">
    <source>
        <dbReference type="EMBL" id="ADZ83555.1"/>
    </source>
</evidence>